<dbReference type="CDD" id="cd00167">
    <property type="entry name" value="SANT"/>
    <property type="match status" value="1"/>
</dbReference>
<accession>A0AA86RFC8</accession>
<name>A0AA86RFC8_9EUKA</name>
<evidence type="ECO:0000313" key="4">
    <source>
        <dbReference type="Proteomes" id="UP001642409"/>
    </source>
</evidence>
<dbReference type="InterPro" id="IPR001005">
    <property type="entry name" value="SANT/Myb"/>
</dbReference>
<comment type="caution">
    <text evidence="2">The sequence shown here is derived from an EMBL/GenBank/DDBJ whole genome shotgun (WGS) entry which is preliminary data.</text>
</comment>
<keyword evidence="4" id="KW-1185">Reference proteome</keyword>
<dbReference type="EMBL" id="CATOUU010001118">
    <property type="protein sequence ID" value="CAI9973116.1"/>
    <property type="molecule type" value="Genomic_DNA"/>
</dbReference>
<feature type="domain" description="Myb-like" evidence="1">
    <location>
        <begin position="30"/>
        <end position="75"/>
    </location>
</feature>
<protein>
    <submittedName>
        <fullName evidence="2">SANT/Myb domain</fullName>
    </submittedName>
    <submittedName>
        <fullName evidence="3">SANT/Myb_domain</fullName>
    </submittedName>
</protein>
<dbReference type="Proteomes" id="UP001642409">
    <property type="component" value="Unassembled WGS sequence"/>
</dbReference>
<evidence type="ECO:0000313" key="2">
    <source>
        <dbReference type="EMBL" id="CAI9973116.1"/>
    </source>
</evidence>
<reference evidence="2" key="1">
    <citation type="submission" date="2023-06" db="EMBL/GenBank/DDBJ databases">
        <authorList>
            <person name="Kurt Z."/>
        </authorList>
    </citation>
    <scope>NUCLEOTIDE SEQUENCE</scope>
</reference>
<reference evidence="3 4" key="2">
    <citation type="submission" date="2024-07" db="EMBL/GenBank/DDBJ databases">
        <authorList>
            <person name="Akdeniz Z."/>
        </authorList>
    </citation>
    <scope>NUCLEOTIDE SEQUENCE [LARGE SCALE GENOMIC DNA]</scope>
</reference>
<dbReference type="Gene3D" id="1.20.58.1880">
    <property type="match status" value="1"/>
</dbReference>
<dbReference type="SUPFAM" id="SSF46689">
    <property type="entry name" value="Homeodomain-like"/>
    <property type="match status" value="1"/>
</dbReference>
<evidence type="ECO:0000313" key="3">
    <source>
        <dbReference type="EMBL" id="CAL6022653.1"/>
    </source>
</evidence>
<dbReference type="AlphaFoldDB" id="A0AA86RFC8"/>
<gene>
    <name evidence="3" type="ORF">HINF_LOCUS28754</name>
    <name evidence="2" type="ORF">HINF_LOCUS60761</name>
</gene>
<evidence type="ECO:0000259" key="1">
    <source>
        <dbReference type="Pfam" id="PF00249"/>
    </source>
</evidence>
<sequence>MLSNFHILQQIHQQVHEINRIKNKSKNIQRDRWSKVENNILFDAIQVIGNRDYEAISALIMSKSSSQVYQRLRYLREHLDNFIPDSQQ</sequence>
<organism evidence="2">
    <name type="scientific">Hexamita inflata</name>
    <dbReference type="NCBI Taxonomy" id="28002"/>
    <lineage>
        <taxon>Eukaryota</taxon>
        <taxon>Metamonada</taxon>
        <taxon>Diplomonadida</taxon>
        <taxon>Hexamitidae</taxon>
        <taxon>Hexamitinae</taxon>
        <taxon>Hexamita</taxon>
    </lineage>
</organism>
<dbReference type="InterPro" id="IPR009057">
    <property type="entry name" value="Homeodomain-like_sf"/>
</dbReference>
<proteinExistence type="predicted"/>
<dbReference type="Pfam" id="PF00249">
    <property type="entry name" value="Myb_DNA-binding"/>
    <property type="match status" value="1"/>
</dbReference>
<dbReference type="EMBL" id="CAXDID020000091">
    <property type="protein sequence ID" value="CAL6022653.1"/>
    <property type="molecule type" value="Genomic_DNA"/>
</dbReference>